<reference evidence="2" key="1">
    <citation type="journal article" date="2023" name="Insect Mol. Biol.">
        <title>Genome sequencing provides insights into the evolution of gene families encoding plant cell wall-degrading enzymes in longhorned beetles.</title>
        <authorList>
            <person name="Shin N.R."/>
            <person name="Okamura Y."/>
            <person name="Kirsch R."/>
            <person name="Pauchet Y."/>
        </authorList>
    </citation>
    <scope>NUCLEOTIDE SEQUENCE</scope>
    <source>
        <strain evidence="2">MMC_N1</strain>
    </source>
</reference>
<accession>A0ABQ9IYR3</accession>
<keyword evidence="1" id="KW-0560">Oxidoreductase</keyword>
<dbReference type="EMBL" id="JAPWTJ010002017">
    <property type="protein sequence ID" value="KAJ8968353.1"/>
    <property type="molecule type" value="Genomic_DNA"/>
</dbReference>
<dbReference type="Gene3D" id="1.10.630.10">
    <property type="entry name" value="Cytochrome P450"/>
    <property type="match status" value="1"/>
</dbReference>
<dbReference type="SUPFAM" id="SSF48264">
    <property type="entry name" value="Cytochrome P450"/>
    <property type="match status" value="1"/>
</dbReference>
<organism evidence="2 3">
    <name type="scientific">Molorchus minor</name>
    <dbReference type="NCBI Taxonomy" id="1323400"/>
    <lineage>
        <taxon>Eukaryota</taxon>
        <taxon>Metazoa</taxon>
        <taxon>Ecdysozoa</taxon>
        <taxon>Arthropoda</taxon>
        <taxon>Hexapoda</taxon>
        <taxon>Insecta</taxon>
        <taxon>Pterygota</taxon>
        <taxon>Neoptera</taxon>
        <taxon>Endopterygota</taxon>
        <taxon>Coleoptera</taxon>
        <taxon>Polyphaga</taxon>
        <taxon>Cucujiformia</taxon>
        <taxon>Chrysomeloidea</taxon>
        <taxon>Cerambycidae</taxon>
        <taxon>Lamiinae</taxon>
        <taxon>Monochamini</taxon>
        <taxon>Molorchus</taxon>
    </lineage>
</organism>
<sequence length="99" mass="11403">MAMLDILLNAKENGLVDDEGIQNEVNTFMVEELIIQEINQVLGESNDQPTFHELQESKYLERVLEEDIVTRVGYVLPKDAIINIHIYDVHRDPEVVSRP</sequence>
<protein>
    <submittedName>
        <fullName evidence="2">Uncharacterized protein</fullName>
    </submittedName>
</protein>
<name>A0ABQ9IYR3_9CUCU</name>
<comment type="caution">
    <text evidence="2">The sequence shown here is derived from an EMBL/GenBank/DDBJ whole genome shotgun (WGS) entry which is preliminary data.</text>
</comment>
<keyword evidence="3" id="KW-1185">Reference proteome</keyword>
<evidence type="ECO:0000313" key="3">
    <source>
        <dbReference type="Proteomes" id="UP001162164"/>
    </source>
</evidence>
<evidence type="ECO:0000256" key="1">
    <source>
        <dbReference type="ARBA" id="ARBA00023033"/>
    </source>
</evidence>
<keyword evidence="1" id="KW-0503">Monooxygenase</keyword>
<evidence type="ECO:0000313" key="2">
    <source>
        <dbReference type="EMBL" id="KAJ8968353.1"/>
    </source>
</evidence>
<dbReference type="Proteomes" id="UP001162164">
    <property type="component" value="Unassembled WGS sequence"/>
</dbReference>
<proteinExistence type="predicted"/>
<dbReference type="InterPro" id="IPR036396">
    <property type="entry name" value="Cyt_P450_sf"/>
</dbReference>
<gene>
    <name evidence="2" type="ORF">NQ317_000084</name>
</gene>